<feature type="chain" id="PRO_5030525617" description="DUF3617 family protein" evidence="1">
    <location>
        <begin position="37"/>
        <end position="158"/>
    </location>
</feature>
<comment type="caution">
    <text evidence="2">The sequence shown here is derived from an EMBL/GenBank/DDBJ whole genome shotgun (WGS) entry which is preliminary data.</text>
</comment>
<accession>A0A7W9A326</accession>
<feature type="signal peptide" evidence="1">
    <location>
        <begin position="1"/>
        <end position="36"/>
    </location>
</feature>
<reference evidence="2 3" key="1">
    <citation type="submission" date="2020-08" db="EMBL/GenBank/DDBJ databases">
        <title>Genomic Encyclopedia of Type Strains, Phase IV (KMG-IV): sequencing the most valuable type-strain genomes for metagenomic binning, comparative biology and taxonomic classification.</title>
        <authorList>
            <person name="Goeker M."/>
        </authorList>
    </citation>
    <scope>NUCLEOTIDE SEQUENCE [LARGE SCALE GENOMIC DNA]</scope>
    <source>
        <strain evidence="2 3">DSM 24448</strain>
    </source>
</reference>
<evidence type="ECO:0000256" key="1">
    <source>
        <dbReference type="SAM" id="SignalP"/>
    </source>
</evidence>
<protein>
    <recommendedName>
        <fullName evidence="4">DUF3617 family protein</fullName>
    </recommendedName>
</protein>
<dbReference type="Pfam" id="PF12276">
    <property type="entry name" value="DUF3617"/>
    <property type="match status" value="1"/>
</dbReference>
<name>A0A7W9A326_9CAUL</name>
<dbReference type="PROSITE" id="PS51318">
    <property type="entry name" value="TAT"/>
    <property type="match status" value="1"/>
</dbReference>
<dbReference type="OrthoDB" id="7189411at2"/>
<dbReference type="RefSeq" id="WP_123287898.1">
    <property type="nucleotide sequence ID" value="NZ_JACIJB010000004.1"/>
</dbReference>
<dbReference type="InterPro" id="IPR022061">
    <property type="entry name" value="DUF3617"/>
</dbReference>
<dbReference type="InterPro" id="IPR006311">
    <property type="entry name" value="TAT_signal"/>
</dbReference>
<sequence length="158" mass="17166">MTNTQGRTRFLARALPIAGGALALGMLMTVPSSATAPQAAGTPLPGYWEYTTSALGIRDTETKCVRPSEITRFFSGLSTRRWSCTYPVREVGNGQARFEGICRDHKDRTVRVRLNGPYAPESFRFNGGAQLARGTPYIPASITARRISATCPAGAEYF</sequence>
<dbReference type="AlphaFoldDB" id="A0A7W9A326"/>
<keyword evidence="1" id="KW-0732">Signal</keyword>
<evidence type="ECO:0000313" key="3">
    <source>
        <dbReference type="Proteomes" id="UP000548978"/>
    </source>
</evidence>
<evidence type="ECO:0000313" key="2">
    <source>
        <dbReference type="EMBL" id="MBB5660544.1"/>
    </source>
</evidence>
<evidence type="ECO:0008006" key="4">
    <source>
        <dbReference type="Google" id="ProtNLM"/>
    </source>
</evidence>
<gene>
    <name evidence="2" type="ORF">FHS65_001290</name>
</gene>
<dbReference type="Proteomes" id="UP000548978">
    <property type="component" value="Unassembled WGS sequence"/>
</dbReference>
<keyword evidence="3" id="KW-1185">Reference proteome</keyword>
<proteinExistence type="predicted"/>
<organism evidence="2 3">
    <name type="scientific">Brevundimonas halotolerans</name>
    <dbReference type="NCBI Taxonomy" id="69670"/>
    <lineage>
        <taxon>Bacteria</taxon>
        <taxon>Pseudomonadati</taxon>
        <taxon>Pseudomonadota</taxon>
        <taxon>Alphaproteobacteria</taxon>
        <taxon>Caulobacterales</taxon>
        <taxon>Caulobacteraceae</taxon>
        <taxon>Brevundimonas</taxon>
    </lineage>
</organism>
<dbReference type="EMBL" id="JACIJB010000004">
    <property type="protein sequence ID" value="MBB5660544.1"/>
    <property type="molecule type" value="Genomic_DNA"/>
</dbReference>